<dbReference type="InterPro" id="IPR002347">
    <property type="entry name" value="SDR_fam"/>
</dbReference>
<evidence type="ECO:0000256" key="1">
    <source>
        <dbReference type="ARBA" id="ARBA00006484"/>
    </source>
</evidence>
<reference evidence="2 3" key="1">
    <citation type="submission" date="2024-06" db="EMBL/GenBank/DDBJ databases">
        <authorList>
            <person name="Chen R.Y."/>
        </authorList>
    </citation>
    <scope>NUCLEOTIDE SEQUENCE [LARGE SCALE GENOMIC DNA]</scope>
    <source>
        <strain evidence="2 3">D2</strain>
    </source>
</reference>
<dbReference type="Gene3D" id="3.40.50.720">
    <property type="entry name" value="NAD(P)-binding Rossmann-like Domain"/>
    <property type="match status" value="1"/>
</dbReference>
<proteinExistence type="inferred from homology"/>
<protein>
    <submittedName>
        <fullName evidence="2">SDR family oxidoreductase</fullName>
    </submittedName>
</protein>
<dbReference type="SUPFAM" id="SSF51735">
    <property type="entry name" value="NAD(P)-binding Rossmann-fold domains"/>
    <property type="match status" value="1"/>
</dbReference>
<comment type="similarity">
    <text evidence="1">Belongs to the short-chain dehydrogenases/reductases (SDR) family.</text>
</comment>
<comment type="caution">
    <text evidence="2">The sequence shown here is derived from an EMBL/GenBank/DDBJ whole genome shotgun (WGS) entry which is preliminary data.</text>
</comment>
<dbReference type="RefSeq" id="WP_350401721.1">
    <property type="nucleotide sequence ID" value="NZ_JBELOE010000200.1"/>
</dbReference>
<dbReference type="Proteomes" id="UP001467690">
    <property type="component" value="Unassembled WGS sequence"/>
</dbReference>
<evidence type="ECO:0000313" key="3">
    <source>
        <dbReference type="Proteomes" id="UP001467690"/>
    </source>
</evidence>
<name>A0ABV1RGZ1_9ALTE</name>
<organism evidence="2 3">
    <name type="scientific">Catenovulum sediminis</name>
    <dbReference type="NCBI Taxonomy" id="1740262"/>
    <lineage>
        <taxon>Bacteria</taxon>
        <taxon>Pseudomonadati</taxon>
        <taxon>Pseudomonadota</taxon>
        <taxon>Gammaproteobacteria</taxon>
        <taxon>Alteromonadales</taxon>
        <taxon>Alteromonadaceae</taxon>
        <taxon>Catenovulum</taxon>
    </lineage>
</organism>
<dbReference type="InterPro" id="IPR020904">
    <property type="entry name" value="Sc_DH/Rdtase_CS"/>
</dbReference>
<dbReference type="InterPro" id="IPR050259">
    <property type="entry name" value="SDR"/>
</dbReference>
<dbReference type="PROSITE" id="PS00061">
    <property type="entry name" value="ADH_SHORT"/>
    <property type="match status" value="1"/>
</dbReference>
<gene>
    <name evidence="2" type="ORF">ABS311_09950</name>
</gene>
<dbReference type="EMBL" id="JBELOE010000200">
    <property type="protein sequence ID" value="MER2492204.1"/>
    <property type="molecule type" value="Genomic_DNA"/>
</dbReference>
<dbReference type="InterPro" id="IPR036291">
    <property type="entry name" value="NAD(P)-bd_dom_sf"/>
</dbReference>
<dbReference type="PRINTS" id="PR00080">
    <property type="entry name" value="SDRFAMILY"/>
</dbReference>
<accession>A0ABV1RGZ1</accession>
<dbReference type="PRINTS" id="PR00081">
    <property type="entry name" value="GDHRDH"/>
</dbReference>
<dbReference type="PANTHER" id="PTHR42879">
    <property type="entry name" value="3-OXOACYL-(ACYL-CARRIER-PROTEIN) REDUCTASE"/>
    <property type="match status" value="1"/>
</dbReference>
<dbReference type="PANTHER" id="PTHR42879:SF6">
    <property type="entry name" value="NADPH-DEPENDENT REDUCTASE BACG"/>
    <property type="match status" value="1"/>
</dbReference>
<sequence length="279" mass="30436">MKNQNKRIAVVSGGSKGIGLGIAKALILKGNDVYICARDKEQLKQAYDSLKEEILDQEDPRNSFGCLHYQVCDATKPEQVEALANLIQEKHSKLDILINNCGGLLDGGEHKGTFNELSEDSWLASYSLNVVSVVSFCKYFYPLLVASEHPRVINISSVVASMPGHFNPHYAAAKSALLVLSKNLSALWAKDSILVNTISPGIIETEGWQAYINEKARQENRPVDAVMKQENERATNGIPLGRLGNVDEIGSCVAFLSSIENSYMTGSHILIDGGKCKAI</sequence>
<dbReference type="Pfam" id="PF13561">
    <property type="entry name" value="adh_short_C2"/>
    <property type="match status" value="1"/>
</dbReference>
<keyword evidence="3" id="KW-1185">Reference proteome</keyword>
<evidence type="ECO:0000313" key="2">
    <source>
        <dbReference type="EMBL" id="MER2492204.1"/>
    </source>
</evidence>